<proteinExistence type="predicted"/>
<reference evidence="1" key="1">
    <citation type="journal article" date="2021" name="Proc. Natl. Acad. Sci. U.S.A.">
        <title>A Catalog of Tens of Thousands of Viruses from Human Metagenomes Reveals Hidden Associations with Chronic Diseases.</title>
        <authorList>
            <person name="Tisza M.J."/>
            <person name="Buck C.B."/>
        </authorList>
    </citation>
    <scope>NUCLEOTIDE SEQUENCE</scope>
    <source>
        <strain evidence="1">CtzpQ31</strain>
    </source>
</reference>
<accession>A0A8S5L851</accession>
<organism evidence="1">
    <name type="scientific">Siphoviridae sp. ctzpQ31</name>
    <dbReference type="NCBI Taxonomy" id="2823613"/>
    <lineage>
        <taxon>Viruses</taxon>
        <taxon>Duplodnaviria</taxon>
        <taxon>Heunggongvirae</taxon>
        <taxon>Uroviricota</taxon>
        <taxon>Caudoviricetes</taxon>
    </lineage>
</organism>
<name>A0A8S5L851_9CAUD</name>
<protein>
    <submittedName>
        <fullName evidence="1">Uncharacterized protein</fullName>
    </submittedName>
</protein>
<sequence>MGILSSHQPSKSNSFHPFNTIILTFTTLCSSPNRLSNTHALSCGEDKKAVMIY</sequence>
<dbReference type="EMBL" id="BK014654">
    <property type="protein sequence ID" value="DAD66099.1"/>
    <property type="molecule type" value="Genomic_DNA"/>
</dbReference>
<evidence type="ECO:0000313" key="1">
    <source>
        <dbReference type="EMBL" id="DAD66099.1"/>
    </source>
</evidence>